<dbReference type="Gene3D" id="1.10.10.10">
    <property type="entry name" value="Winged helix-like DNA-binding domain superfamily/Winged helix DNA-binding domain"/>
    <property type="match status" value="1"/>
</dbReference>
<evidence type="ECO:0000256" key="4">
    <source>
        <dbReference type="ARBA" id="ARBA00023082"/>
    </source>
</evidence>
<keyword evidence="4" id="KW-0731">Sigma factor</keyword>
<dbReference type="SUPFAM" id="SSF88659">
    <property type="entry name" value="Sigma3 and sigma4 domains of RNA polymerase sigma factors"/>
    <property type="match status" value="1"/>
</dbReference>
<evidence type="ECO:0000256" key="6">
    <source>
        <dbReference type="ARBA" id="ARBA00023163"/>
    </source>
</evidence>
<keyword evidence="10" id="KW-1185">Reference proteome</keyword>
<comment type="subunit">
    <text evidence="2">Interacts transiently with the RNA polymerase catalytic core formed by RpoA, RpoB, RpoC and RpoZ (2 alpha, 1 beta, 1 beta' and 1 omega subunit) to form the RNA polymerase holoenzyme that can initiate transcription.</text>
</comment>
<comment type="caution">
    <text evidence="9">The sequence shown here is derived from an EMBL/GenBank/DDBJ whole genome shotgun (WGS) entry which is preliminary data.</text>
</comment>
<dbReference type="InterPro" id="IPR013324">
    <property type="entry name" value="RNA_pol_sigma_r3/r4-like"/>
</dbReference>
<dbReference type="Pfam" id="PF08281">
    <property type="entry name" value="Sigma70_r4_2"/>
    <property type="match status" value="1"/>
</dbReference>
<keyword evidence="6" id="KW-0804">Transcription</keyword>
<protein>
    <submittedName>
        <fullName evidence="9">RNA polymerase sigma-70 factor (ECF subfamily)</fullName>
    </submittedName>
</protein>
<dbReference type="InterPro" id="IPR036388">
    <property type="entry name" value="WH-like_DNA-bd_sf"/>
</dbReference>
<dbReference type="SUPFAM" id="SSF54427">
    <property type="entry name" value="NTF2-like"/>
    <property type="match status" value="1"/>
</dbReference>
<proteinExistence type="inferred from homology"/>
<dbReference type="AlphaFoldDB" id="A0A370GJH2"/>
<dbReference type="GO" id="GO:0016987">
    <property type="term" value="F:sigma factor activity"/>
    <property type="evidence" value="ECO:0007669"/>
    <property type="project" value="UniProtKB-KW"/>
</dbReference>
<dbReference type="EMBL" id="QQAZ01000021">
    <property type="protein sequence ID" value="RDI43510.1"/>
    <property type="molecule type" value="Genomic_DNA"/>
</dbReference>
<dbReference type="OrthoDB" id="3211555at2"/>
<dbReference type="NCBIfam" id="TIGR02937">
    <property type="entry name" value="sigma70-ECF"/>
    <property type="match status" value="1"/>
</dbReference>
<sequence length="307" mass="33480">MVAALLADLFESHRAHLLSVAYRLTGSVADAEDAVQESWLRLATARQSEIEDLRAWLTTVVSRICLDRLRSAAVRRETYVGEWLPEPVVTSTKPSQLPDPLEAVVRKQDCRLAALVVLDTLTPPQRMAFVLHDGFSVPFDEIAAILDISPEAARQLATRARKSVARQPEPAPDAEHTAAVQKLLEALYSGDLETVVAALHPDAVFTADAGGTTRTAIRTIVGAQKIARLILGLQRMYGNDLFGPDEVTFEFVNVNGQLGALLPERAPRDGIPGTPARIIGFTVRDGLVWGTYDLVNPAKLRGIRLPQ</sequence>
<dbReference type="PANTHER" id="PTHR30173">
    <property type="entry name" value="SIGMA 19 FACTOR"/>
    <property type="match status" value="1"/>
</dbReference>
<evidence type="ECO:0000256" key="2">
    <source>
        <dbReference type="ARBA" id="ARBA00011344"/>
    </source>
</evidence>
<dbReference type="GO" id="GO:0003677">
    <property type="term" value="F:DNA binding"/>
    <property type="evidence" value="ECO:0007669"/>
    <property type="project" value="UniProtKB-KW"/>
</dbReference>
<feature type="domain" description="RNA polymerase sigma factor 70 region 4 type 2" evidence="8">
    <location>
        <begin position="115"/>
        <end position="163"/>
    </location>
</feature>
<name>A0A370GJH2_9NOCA</name>
<dbReference type="InterPro" id="IPR052704">
    <property type="entry name" value="ECF_Sigma-70_Domain"/>
</dbReference>
<evidence type="ECO:0000313" key="10">
    <source>
        <dbReference type="Proteomes" id="UP000255355"/>
    </source>
</evidence>
<reference evidence="9 10" key="1">
    <citation type="submission" date="2018-07" db="EMBL/GenBank/DDBJ databases">
        <title>Genomic Encyclopedia of Type Strains, Phase IV (KMG-IV): sequencing the most valuable type-strain genomes for metagenomic binning, comparative biology and taxonomic classification.</title>
        <authorList>
            <person name="Goeker M."/>
        </authorList>
    </citation>
    <scope>NUCLEOTIDE SEQUENCE [LARGE SCALE GENOMIC DNA]</scope>
    <source>
        <strain evidence="9 10">DSM 44952</strain>
    </source>
</reference>
<dbReference type="Gene3D" id="1.10.1740.10">
    <property type="match status" value="1"/>
</dbReference>
<dbReference type="InterPro" id="IPR013249">
    <property type="entry name" value="RNA_pol_sigma70_r4_t2"/>
</dbReference>
<accession>A0A370GJH2</accession>
<dbReference type="NCBIfam" id="NF007214">
    <property type="entry name" value="PRK09636.1"/>
    <property type="match status" value="1"/>
</dbReference>
<dbReference type="PANTHER" id="PTHR30173:SF36">
    <property type="entry name" value="ECF RNA POLYMERASE SIGMA FACTOR SIGJ"/>
    <property type="match status" value="1"/>
</dbReference>
<keyword evidence="5" id="KW-0238">DNA-binding</keyword>
<dbReference type="Gene3D" id="3.10.450.50">
    <property type="match status" value="1"/>
</dbReference>
<dbReference type="InterPro" id="IPR013325">
    <property type="entry name" value="RNA_pol_sigma_r2"/>
</dbReference>
<gene>
    <name evidence="9" type="ORF">DFR68_12168</name>
</gene>
<evidence type="ECO:0000259" key="7">
    <source>
        <dbReference type="Pfam" id="PF04542"/>
    </source>
</evidence>
<dbReference type="InterPro" id="IPR014284">
    <property type="entry name" value="RNA_pol_sigma-70_dom"/>
</dbReference>
<evidence type="ECO:0000256" key="5">
    <source>
        <dbReference type="ARBA" id="ARBA00023125"/>
    </source>
</evidence>
<evidence type="ECO:0000313" key="9">
    <source>
        <dbReference type="EMBL" id="RDI43510.1"/>
    </source>
</evidence>
<feature type="domain" description="RNA polymerase sigma-70 region 2" evidence="7">
    <location>
        <begin position="9"/>
        <end position="73"/>
    </location>
</feature>
<dbReference type="InterPro" id="IPR007627">
    <property type="entry name" value="RNA_pol_sigma70_r2"/>
</dbReference>
<organism evidence="9 10">
    <name type="scientific">Nocardia mexicana</name>
    <dbReference type="NCBI Taxonomy" id="279262"/>
    <lineage>
        <taxon>Bacteria</taxon>
        <taxon>Bacillati</taxon>
        <taxon>Actinomycetota</taxon>
        <taxon>Actinomycetes</taxon>
        <taxon>Mycobacteriales</taxon>
        <taxon>Nocardiaceae</taxon>
        <taxon>Nocardia</taxon>
    </lineage>
</organism>
<dbReference type="InterPro" id="IPR032710">
    <property type="entry name" value="NTF2-like_dom_sf"/>
</dbReference>
<dbReference type="STRING" id="1210089.GCA_001613165_06509"/>
<evidence type="ECO:0000256" key="1">
    <source>
        <dbReference type="ARBA" id="ARBA00010641"/>
    </source>
</evidence>
<keyword evidence="3" id="KW-0805">Transcription regulation</keyword>
<dbReference type="GO" id="GO:0006352">
    <property type="term" value="P:DNA-templated transcription initiation"/>
    <property type="evidence" value="ECO:0007669"/>
    <property type="project" value="InterPro"/>
</dbReference>
<comment type="similarity">
    <text evidence="1">Belongs to the sigma-70 factor family. ECF subfamily.</text>
</comment>
<evidence type="ECO:0000256" key="3">
    <source>
        <dbReference type="ARBA" id="ARBA00023015"/>
    </source>
</evidence>
<dbReference type="Pfam" id="PF04542">
    <property type="entry name" value="Sigma70_r2"/>
    <property type="match status" value="1"/>
</dbReference>
<dbReference type="Proteomes" id="UP000255355">
    <property type="component" value="Unassembled WGS sequence"/>
</dbReference>
<dbReference type="RefSeq" id="WP_068028601.1">
    <property type="nucleotide sequence ID" value="NZ_QQAZ01000021.1"/>
</dbReference>
<dbReference type="SUPFAM" id="SSF88946">
    <property type="entry name" value="Sigma2 domain of RNA polymerase sigma factors"/>
    <property type="match status" value="1"/>
</dbReference>
<evidence type="ECO:0000259" key="8">
    <source>
        <dbReference type="Pfam" id="PF08281"/>
    </source>
</evidence>